<sequence length="1746" mass="190869">MGIDSRKAPPLPAPTETETNNTTPTELTADAFKPSDEKSSYSIPEDGTPLTIATRGRKASRSQTSLLIEYFEGGKPTSGSGERRPSVRVRLTPSKKSRDNHIQVTETKGSHQTSLTRRIPLSLANELEYYDEDGNSMTSYASATEESNVSRNPIDIEIDHSHRRRRPASPLIPSESYQVNPSDISAIPTDSFLDGTGGGSTELKPLGQSKGELVAAAGAGALAGAAMDEVRSHKVRNRDRSKVSEKSKDRPERKRRPKSRTSSVSERPIDELKSPRSRRSSRSHQESAVSAADTSVLSSNLTPSHRSADTHSTGRSGVSKSSINNPKLLETVEDAIRRLILPELSALKREQSKRETRRGSFTSTATSLSREEATPDRRRSSGQRSDQKDKRNREARHEYGDSSLHSVSRESIDDGYHYDNESVTPKRSGGDLLKTAAAGAAAVKGLSLLDDKSQSEDRKRGDRRRRRAESSRSRSLGPDRYAEEFDDDHLAPAPPMPLMSEINASEMTRTSILSANTDRPHSATEELTPIQNVNRGSLSVNSTPTTSRTPTDLDDTLLTQHANVSHGDLTALPRGQKDYEEYETSEFGSKAPIDDVQYDDEDAHDVSDNGDYPDNGYDNSYFATQDVPPPLKYVPYQAGARGLSPIPSVSGYTDGASEHQPRNSRSMHSTSDVYSALERRSPEHLHHSRSTGSLNSMQARELDMSARSSAADYRNTTYTDDSELDRVTSGQAVRGIGANPNIIHPVMGVESNVASLIDGSMLDQSVLTSGSGYDYGGARDSTLSYDARSYSSRGVSPVKQFTENTREVDAERHATPDARSNKPSQEFTEYEIDEHGRKVLRTKSPTASEVAITAGAVAALKAAQGKRQAPIEEEIVENGFEPAGVFRNKSFKERTMEGHEPRNTPTHSIDRLDYDEPPKMSASFVPDMHNTMPEFGYVDDDVLTNPSVVHDRLDGERGDGQMSGRATPTQRSIGEFHQDELRSKASGASGHGLSLAEAGALGAAAGMAAAHTHSREPSHDHDEWQRSSEDHKRDTLVTNPYEDASPIANPALNENLLGSRGMDDSYGAGYHSGSPGFTQKYDEGYMSNGPNRTPDMDQKTGTLDLPGATLVAPNGEDPFYVPKDARHLSGMSQGMASPFYDAATGQGIERIENKDIVALMQHLMVRDAQRSARDTEIVALLMNAALEMRNSFREMKDLIQDTGDDVIFSNAENTEKLQKAINGPRPYPGTGSRSIQSASQVDTINDVAAKKKNLWKRALQGLSAKGTSDLSRIEDMLMQLLGEVDVLKTQTARPVSTIAGQSPIFDSLQPEGHYEQDRGYEPEGNSTASHASQSGHLSISHSRSKLRDERKFSDNRISTVQEHEEEYQYDHPSPAGERTDPNLLTPTRSMGNLQRGSSVPLDTPPQPSGSNQQPMSAENTPRTGKKHKASGSSGWLPKISRWSGTTASSVGKAFRGGGKKESKYEDYAPSRSGSSLASYNDEDEYGHEQHNQRSHHNPYEEDKLHQGFSEQNLAGTAAEPTLDATVTLRHSNFTPDEAPKYKVHRNSLNLQHPQPRPGQTERFRNALEYSAQEYDIPMTPRSADWAGSATSVNRLPPNTNRYSTASSAGAREPEYWGSSPIGPPRPPKEPIDNSGTHTPPKGSRISKLAKGSPLQHQSDESGYATMSGTHASQTTGSPKPENRNLNTALGVPTRRPSGPRAMTPQSAEKEAAVEAARERRRKRDTFGSVASRHSQQSELSDDTDTF</sequence>
<name>A0A0P7BTI3_9HYPO</name>
<feature type="region of interest" description="Disordered" evidence="1">
    <location>
        <begin position="224"/>
        <end position="327"/>
    </location>
</feature>
<feature type="compositionally biased region" description="Polar residues" evidence="1">
    <location>
        <begin position="1664"/>
        <end position="1687"/>
    </location>
</feature>
<dbReference type="EMBL" id="LKCW01000015">
    <property type="protein sequence ID" value="KPM44749.1"/>
    <property type="molecule type" value="Genomic_DNA"/>
</dbReference>
<feature type="region of interest" description="Disordered" evidence="1">
    <location>
        <begin position="805"/>
        <end position="825"/>
    </location>
</feature>
<evidence type="ECO:0000313" key="3">
    <source>
        <dbReference type="Proteomes" id="UP000050424"/>
    </source>
</evidence>
<dbReference type="OrthoDB" id="5382102at2759"/>
<feature type="region of interest" description="Disordered" evidence="1">
    <location>
        <begin position="449"/>
        <end position="498"/>
    </location>
</feature>
<feature type="compositionally biased region" description="Basic and acidic residues" evidence="1">
    <location>
        <begin position="449"/>
        <end position="460"/>
    </location>
</feature>
<feature type="compositionally biased region" description="Basic and acidic residues" evidence="1">
    <location>
        <begin position="1013"/>
        <end position="1032"/>
    </location>
</feature>
<feature type="compositionally biased region" description="Basic and acidic residues" evidence="1">
    <location>
        <begin position="346"/>
        <end position="358"/>
    </location>
</feature>
<organism evidence="2 3">
    <name type="scientific">Neonectria ditissima</name>
    <dbReference type="NCBI Taxonomy" id="78410"/>
    <lineage>
        <taxon>Eukaryota</taxon>
        <taxon>Fungi</taxon>
        <taxon>Dikarya</taxon>
        <taxon>Ascomycota</taxon>
        <taxon>Pezizomycotina</taxon>
        <taxon>Sordariomycetes</taxon>
        <taxon>Hypocreomycetidae</taxon>
        <taxon>Hypocreales</taxon>
        <taxon>Nectriaceae</taxon>
        <taxon>Neonectria</taxon>
    </lineage>
</organism>
<feature type="compositionally biased region" description="Polar residues" evidence="1">
    <location>
        <begin position="102"/>
        <end position="116"/>
    </location>
</feature>
<dbReference type="STRING" id="78410.A0A0P7BTI3"/>
<accession>A0A0P7BTI3</accession>
<feature type="compositionally biased region" description="Polar residues" evidence="1">
    <location>
        <begin position="1382"/>
        <end position="1397"/>
    </location>
</feature>
<feature type="compositionally biased region" description="Basic and acidic residues" evidence="1">
    <location>
        <begin position="1458"/>
        <end position="1468"/>
    </location>
</feature>
<feature type="region of interest" description="Disordered" evidence="1">
    <location>
        <begin position="1"/>
        <end position="119"/>
    </location>
</feature>
<comment type="caution">
    <text evidence="2">The sequence shown here is derived from an EMBL/GenBank/DDBJ whole genome shotgun (WGS) entry which is preliminary data.</text>
</comment>
<feature type="region of interest" description="Disordered" evidence="1">
    <location>
        <begin position="894"/>
        <end position="917"/>
    </location>
</feature>
<gene>
    <name evidence="2" type="ORF">AK830_g1798</name>
</gene>
<evidence type="ECO:0000313" key="2">
    <source>
        <dbReference type="EMBL" id="KPM44749.1"/>
    </source>
</evidence>
<reference evidence="2 3" key="1">
    <citation type="submission" date="2015-09" db="EMBL/GenBank/DDBJ databases">
        <title>Draft genome of a European isolate of the apple canker pathogen Neonectria ditissima.</title>
        <authorList>
            <person name="Gomez-Cortecero A."/>
            <person name="Harrison R.J."/>
            <person name="Armitage A.D."/>
        </authorList>
    </citation>
    <scope>NUCLEOTIDE SEQUENCE [LARGE SCALE GENOMIC DNA]</scope>
    <source>
        <strain evidence="2 3">R09/05</strain>
    </source>
</reference>
<feature type="compositionally biased region" description="Polar residues" evidence="1">
    <location>
        <begin position="529"/>
        <end position="541"/>
    </location>
</feature>
<protein>
    <submittedName>
        <fullName evidence="2">Uncharacterized protein</fullName>
    </submittedName>
</protein>
<feature type="region of interest" description="Disordered" evidence="1">
    <location>
        <begin position="949"/>
        <end position="973"/>
    </location>
</feature>
<feature type="region of interest" description="Disordered" evidence="1">
    <location>
        <begin position="516"/>
        <end position="552"/>
    </location>
</feature>
<evidence type="ECO:0000256" key="1">
    <source>
        <dbReference type="SAM" id="MobiDB-lite"/>
    </source>
</evidence>
<feature type="region of interest" description="Disordered" evidence="1">
    <location>
        <begin position="1298"/>
        <end position="1746"/>
    </location>
</feature>
<feature type="compositionally biased region" description="Basic and acidic residues" evidence="1">
    <location>
        <begin position="1707"/>
        <end position="1717"/>
    </location>
</feature>
<feature type="compositionally biased region" description="Polar residues" evidence="1">
    <location>
        <begin position="140"/>
        <end position="151"/>
    </location>
</feature>
<feature type="region of interest" description="Disordered" evidence="1">
    <location>
        <begin position="645"/>
        <end position="675"/>
    </location>
</feature>
<feature type="compositionally biased region" description="Polar residues" evidence="1">
    <location>
        <begin position="286"/>
        <end position="325"/>
    </location>
</feature>
<feature type="compositionally biased region" description="Basic and acidic residues" evidence="1">
    <location>
        <begin position="1345"/>
        <end position="1354"/>
    </location>
</feature>
<feature type="compositionally biased region" description="Low complexity" evidence="1">
    <location>
        <begin position="14"/>
        <end position="29"/>
    </location>
</feature>
<keyword evidence="3" id="KW-1185">Reference proteome</keyword>
<feature type="compositionally biased region" description="Basic and acidic residues" evidence="1">
    <location>
        <begin position="805"/>
        <end position="820"/>
    </location>
</feature>
<dbReference type="PANTHER" id="PTHR42105">
    <property type="entry name" value="DIM2-ASSOCIATED PROTEIN 1"/>
    <property type="match status" value="1"/>
</dbReference>
<proteinExistence type="predicted"/>
<feature type="compositionally biased region" description="Basic and acidic residues" evidence="1">
    <location>
        <begin position="228"/>
        <end position="252"/>
    </location>
</feature>
<feature type="compositionally biased region" description="Basic and acidic residues" evidence="1">
    <location>
        <begin position="407"/>
        <end position="420"/>
    </location>
</feature>
<feature type="region of interest" description="Disordered" evidence="1">
    <location>
        <begin position="342"/>
        <end position="430"/>
    </location>
</feature>
<feature type="region of interest" description="Disordered" evidence="1">
    <location>
        <begin position="140"/>
        <end position="206"/>
    </location>
</feature>
<feature type="compositionally biased region" description="Polar residues" evidence="1">
    <location>
        <begin position="1408"/>
        <end position="1422"/>
    </location>
</feature>
<feature type="compositionally biased region" description="Basic and acidic residues" evidence="1">
    <location>
        <begin position="949"/>
        <end position="959"/>
    </location>
</feature>
<feature type="compositionally biased region" description="Polar residues" evidence="1">
    <location>
        <begin position="1324"/>
        <end position="1341"/>
    </location>
</feature>
<feature type="compositionally biased region" description="Basic and acidic residues" evidence="1">
    <location>
        <begin position="369"/>
        <end position="400"/>
    </location>
</feature>
<feature type="compositionally biased region" description="Polar residues" evidence="1">
    <location>
        <begin position="359"/>
        <end position="368"/>
    </location>
</feature>
<feature type="compositionally biased region" description="Basic and acidic residues" evidence="1">
    <location>
        <begin position="1486"/>
        <end position="1505"/>
    </location>
</feature>
<dbReference type="PANTHER" id="PTHR42105:SF1">
    <property type="entry name" value="TRANSALDOLASE"/>
    <property type="match status" value="1"/>
</dbReference>
<feature type="region of interest" description="Disordered" evidence="1">
    <location>
        <begin position="1004"/>
        <end position="1032"/>
    </location>
</feature>
<feature type="compositionally biased region" description="Basic and acidic residues" evidence="1">
    <location>
        <begin position="1312"/>
        <end position="1321"/>
    </location>
</feature>
<dbReference type="Proteomes" id="UP000050424">
    <property type="component" value="Unassembled WGS sequence"/>
</dbReference>
<feature type="compositionally biased region" description="Polar residues" evidence="1">
    <location>
        <begin position="1588"/>
        <end position="1607"/>
    </location>
</feature>
<feature type="compositionally biased region" description="Polar residues" evidence="1">
    <location>
        <begin position="663"/>
        <end position="673"/>
    </location>
</feature>